<keyword evidence="2" id="KW-1185">Reference proteome</keyword>
<name>A0ABY9KE34_9HYPH</name>
<gene>
    <name evidence="1" type="ORF">Q9315_19130</name>
</gene>
<reference evidence="1 2" key="1">
    <citation type="submission" date="2023-08" db="EMBL/GenBank/DDBJ databases">
        <title>Pathogen: clinical or host-associated sample.</title>
        <authorList>
            <person name="Hergert J."/>
            <person name="Casey R."/>
            <person name="Wagner J."/>
            <person name="Young E.L."/>
            <person name="Oakeson K.F."/>
        </authorList>
    </citation>
    <scope>NUCLEOTIDE SEQUENCE [LARGE SCALE GENOMIC DNA]</scope>
    <source>
        <strain evidence="1 2">UPHL-collab-2</strain>
        <plasmid evidence="1 2">unnamed1</plasmid>
    </source>
</reference>
<evidence type="ECO:0000313" key="2">
    <source>
        <dbReference type="Proteomes" id="UP001225788"/>
    </source>
</evidence>
<protein>
    <submittedName>
        <fullName evidence="1">Uncharacterized protein</fullName>
    </submittedName>
</protein>
<dbReference type="EMBL" id="CP132315">
    <property type="protein sequence ID" value="WLS05974.1"/>
    <property type="molecule type" value="Genomic_DNA"/>
</dbReference>
<dbReference type="RefSeq" id="WP_306162360.1">
    <property type="nucleotide sequence ID" value="NZ_CP132315.1"/>
</dbReference>
<keyword evidence="1" id="KW-0614">Plasmid</keyword>
<dbReference type="Proteomes" id="UP001225788">
    <property type="component" value="Plasmid unnamed1"/>
</dbReference>
<proteinExistence type="predicted"/>
<evidence type="ECO:0000313" key="1">
    <source>
        <dbReference type="EMBL" id="WLS05974.1"/>
    </source>
</evidence>
<geneLocation type="plasmid" evidence="1 2">
    <name>unnamed1</name>
</geneLocation>
<accession>A0ABY9KE34</accession>
<organism evidence="1 2">
    <name type="scientific">Shinella oryzae</name>
    <dbReference type="NCBI Taxonomy" id="2871820"/>
    <lineage>
        <taxon>Bacteria</taxon>
        <taxon>Pseudomonadati</taxon>
        <taxon>Pseudomonadota</taxon>
        <taxon>Alphaproteobacteria</taxon>
        <taxon>Hyphomicrobiales</taxon>
        <taxon>Rhizobiaceae</taxon>
        <taxon>Shinella</taxon>
    </lineage>
</organism>
<sequence>MERHDAASTLLVNTEEVLRTLPDPAKLEHVHTVYLGARLHAEVMREELFDWIARLPSIRRVFLSDDWIADEEMPAVEADFAASLPDVKFHWSYDGLVGGKHGR</sequence>